<dbReference type="Pfam" id="PF00288">
    <property type="entry name" value="GHMP_kinases_N"/>
    <property type="match status" value="1"/>
</dbReference>
<sequence length="292" mass="30864">MKTLTLEAPAKINLTLDILGRRTDGYHDMRMVMQAVSLGDTVTVAEAAGGFSLLTEGISLPAGKVTLEQRAADAFFHRLGRPVPGLEVRLAKRVPAYAGLGGGSADVAAVLRCLRTLYAPDLPRQALEEIGLAVGSDVPFCVRGGTCLAEGRGELLTDLPPLPDCAIVLCKPDFGLPTPELFARLDGADLGPRPDTAAMAAALARGDLAAAAACLGNVFERVLTEEEGEEIRSIKEALLRHSALGAAMSGSGPTVFGLFDDRQKAVRAKEALEGRYRQTYLAAPVKILEKME</sequence>
<dbReference type="PIRSF" id="PIRSF010376">
    <property type="entry name" value="IspE"/>
    <property type="match status" value="1"/>
</dbReference>
<proteinExistence type="inferred from homology"/>
<protein>
    <recommendedName>
        <fullName evidence="3 9">4-diphosphocytidyl-2-C-methyl-D-erythritol kinase</fullName>
        <shortName evidence="9">CMK</shortName>
        <ecNumber evidence="2 9">2.7.1.148</ecNumber>
    </recommendedName>
    <alternativeName>
        <fullName evidence="8 9">4-(cytidine-5'-diphospho)-2-C-methyl-D-erythritol kinase</fullName>
    </alternativeName>
</protein>
<feature type="active site" evidence="9">
    <location>
        <position position="11"/>
    </location>
</feature>
<dbReference type="GO" id="GO:0016114">
    <property type="term" value="P:terpenoid biosynthetic process"/>
    <property type="evidence" value="ECO:0007669"/>
    <property type="project" value="UniProtKB-UniRule"/>
</dbReference>
<dbReference type="NCBIfam" id="TIGR00154">
    <property type="entry name" value="ispE"/>
    <property type="match status" value="1"/>
</dbReference>
<dbReference type="HAMAP" id="MF_00061">
    <property type="entry name" value="IspE"/>
    <property type="match status" value="1"/>
</dbReference>
<comment type="function">
    <text evidence="9">Catalyzes the phosphorylation of the position 2 hydroxy group of 4-diphosphocytidyl-2C-methyl-D-erythritol.</text>
</comment>
<dbReference type="EC" id="2.7.1.148" evidence="2 9"/>
<dbReference type="InterPro" id="IPR014721">
    <property type="entry name" value="Ribsml_uS5_D2-typ_fold_subgr"/>
</dbReference>
<evidence type="ECO:0000259" key="10">
    <source>
        <dbReference type="Pfam" id="PF00288"/>
    </source>
</evidence>
<dbReference type="RefSeq" id="WP_136891716.1">
    <property type="nucleotide sequence ID" value="NZ_CP034413.3"/>
</dbReference>
<dbReference type="SUPFAM" id="SSF54211">
    <property type="entry name" value="Ribosomal protein S5 domain 2-like"/>
    <property type="match status" value="1"/>
</dbReference>
<dbReference type="GO" id="GO:0005524">
    <property type="term" value="F:ATP binding"/>
    <property type="evidence" value="ECO:0007669"/>
    <property type="project" value="UniProtKB-UniRule"/>
</dbReference>
<evidence type="ECO:0000256" key="5">
    <source>
        <dbReference type="ARBA" id="ARBA00022741"/>
    </source>
</evidence>
<dbReference type="AlphaFoldDB" id="A0A4D7ASL2"/>
<keyword evidence="9" id="KW-0414">Isoprene biosynthesis</keyword>
<dbReference type="Gene3D" id="3.30.70.890">
    <property type="entry name" value="GHMP kinase, C-terminal domain"/>
    <property type="match status" value="1"/>
</dbReference>
<dbReference type="SUPFAM" id="SSF55060">
    <property type="entry name" value="GHMP Kinase, C-terminal domain"/>
    <property type="match status" value="1"/>
</dbReference>
<dbReference type="EMBL" id="CP034413">
    <property type="protein sequence ID" value="QCI60771.1"/>
    <property type="molecule type" value="Genomic_DNA"/>
</dbReference>
<evidence type="ECO:0000313" key="12">
    <source>
        <dbReference type="EMBL" id="QCI60771.1"/>
    </source>
</evidence>
<feature type="domain" description="GHMP kinase C-terminal" evidence="11">
    <location>
        <begin position="199"/>
        <end position="276"/>
    </location>
</feature>
<evidence type="ECO:0000256" key="6">
    <source>
        <dbReference type="ARBA" id="ARBA00022777"/>
    </source>
</evidence>
<accession>A0A4D7ASL2</accession>
<name>A0A4D7ASL2_9FIRM</name>
<dbReference type="PANTHER" id="PTHR43527:SF2">
    <property type="entry name" value="4-DIPHOSPHOCYTIDYL-2-C-METHYL-D-ERYTHRITOL KINASE, CHLOROPLASTIC"/>
    <property type="match status" value="1"/>
</dbReference>
<dbReference type="GO" id="GO:0019288">
    <property type="term" value="P:isopentenyl diphosphate biosynthetic process, methylerythritol 4-phosphate pathway"/>
    <property type="evidence" value="ECO:0007669"/>
    <property type="project" value="UniProtKB-UniRule"/>
</dbReference>
<dbReference type="UniPathway" id="UPA00056">
    <property type="reaction ID" value="UER00094"/>
</dbReference>
<evidence type="ECO:0000259" key="11">
    <source>
        <dbReference type="Pfam" id="PF08544"/>
    </source>
</evidence>
<feature type="binding site" evidence="9">
    <location>
        <begin position="95"/>
        <end position="105"/>
    </location>
    <ligand>
        <name>ATP</name>
        <dbReference type="ChEBI" id="CHEBI:30616"/>
    </ligand>
</feature>
<reference evidence="13" key="1">
    <citation type="submission" date="2018-12" db="EMBL/GenBank/DDBJ databases">
        <title>Dusodibacter welbiota gen. nov., sp. nov., isolated from human faeces and emended description of the Oscillibacter genus.</title>
        <authorList>
            <person name="Le Roy T."/>
            <person name="Van der Smissen P."/>
            <person name="Delzenne N."/>
            <person name="Muccioli G."/>
            <person name="Collet J.F."/>
            <person name="Cani P.D."/>
        </authorList>
    </citation>
    <scope>NUCLEOTIDE SEQUENCE [LARGE SCALE GENOMIC DNA]</scope>
    <source>
        <strain evidence="13">J115</strain>
    </source>
</reference>
<evidence type="ECO:0000256" key="1">
    <source>
        <dbReference type="ARBA" id="ARBA00009684"/>
    </source>
</evidence>
<evidence type="ECO:0000256" key="9">
    <source>
        <dbReference type="HAMAP-Rule" id="MF_00061"/>
    </source>
</evidence>
<keyword evidence="6 9" id="KW-0418">Kinase</keyword>
<comment type="catalytic activity">
    <reaction evidence="9">
        <text>4-CDP-2-C-methyl-D-erythritol + ATP = 4-CDP-2-C-methyl-D-erythritol 2-phosphate + ADP + H(+)</text>
        <dbReference type="Rhea" id="RHEA:18437"/>
        <dbReference type="ChEBI" id="CHEBI:15378"/>
        <dbReference type="ChEBI" id="CHEBI:30616"/>
        <dbReference type="ChEBI" id="CHEBI:57823"/>
        <dbReference type="ChEBI" id="CHEBI:57919"/>
        <dbReference type="ChEBI" id="CHEBI:456216"/>
        <dbReference type="EC" id="2.7.1.148"/>
    </reaction>
</comment>
<dbReference type="GO" id="GO:0050515">
    <property type="term" value="F:4-(cytidine 5'-diphospho)-2-C-methyl-D-erythritol kinase activity"/>
    <property type="evidence" value="ECO:0007669"/>
    <property type="project" value="UniProtKB-UniRule"/>
</dbReference>
<keyword evidence="5 9" id="KW-0547">Nucleotide-binding</keyword>
<gene>
    <name evidence="9 12" type="primary">ispE</name>
    <name evidence="12" type="ORF">EIO64_17445</name>
</gene>
<organism evidence="12 13">
    <name type="scientific">Dysosmobacter welbionis</name>
    <dbReference type="NCBI Taxonomy" id="2093857"/>
    <lineage>
        <taxon>Bacteria</taxon>
        <taxon>Bacillati</taxon>
        <taxon>Bacillota</taxon>
        <taxon>Clostridia</taxon>
        <taxon>Eubacteriales</taxon>
        <taxon>Oscillospiraceae</taxon>
        <taxon>Dysosmobacter</taxon>
    </lineage>
</organism>
<dbReference type="Proteomes" id="UP000298642">
    <property type="component" value="Chromosome"/>
</dbReference>
<dbReference type="Gene3D" id="3.30.230.10">
    <property type="match status" value="1"/>
</dbReference>
<evidence type="ECO:0000256" key="2">
    <source>
        <dbReference type="ARBA" id="ARBA00012052"/>
    </source>
</evidence>
<keyword evidence="7 9" id="KW-0067">ATP-binding</keyword>
<dbReference type="PANTHER" id="PTHR43527">
    <property type="entry name" value="4-DIPHOSPHOCYTIDYL-2-C-METHYL-D-ERYTHRITOL KINASE, CHLOROPLASTIC"/>
    <property type="match status" value="1"/>
</dbReference>
<evidence type="ECO:0000256" key="8">
    <source>
        <dbReference type="ARBA" id="ARBA00032554"/>
    </source>
</evidence>
<comment type="similarity">
    <text evidence="1 9">Belongs to the GHMP kinase family. IspE subfamily.</text>
</comment>
<dbReference type="InterPro" id="IPR006204">
    <property type="entry name" value="GHMP_kinase_N_dom"/>
</dbReference>
<evidence type="ECO:0000256" key="4">
    <source>
        <dbReference type="ARBA" id="ARBA00022679"/>
    </source>
</evidence>
<feature type="domain" description="GHMP kinase N-terminal" evidence="10">
    <location>
        <begin position="70"/>
        <end position="145"/>
    </location>
</feature>
<comment type="pathway">
    <text evidence="9">Isoprenoid biosynthesis; isopentenyl diphosphate biosynthesis via DXP pathway; isopentenyl diphosphate from 1-deoxy-D-xylulose 5-phosphate: step 3/6.</text>
</comment>
<dbReference type="InterPro" id="IPR036554">
    <property type="entry name" value="GHMP_kinase_C_sf"/>
</dbReference>
<keyword evidence="13" id="KW-1185">Reference proteome</keyword>
<evidence type="ECO:0000256" key="7">
    <source>
        <dbReference type="ARBA" id="ARBA00022840"/>
    </source>
</evidence>
<feature type="active site" evidence="9">
    <location>
        <position position="137"/>
    </location>
</feature>
<evidence type="ECO:0000313" key="13">
    <source>
        <dbReference type="Proteomes" id="UP000298642"/>
    </source>
</evidence>
<dbReference type="KEGG" id="obj:EIO64_17445"/>
<keyword evidence="4 9" id="KW-0808">Transferase</keyword>
<dbReference type="InterPro" id="IPR004424">
    <property type="entry name" value="IspE"/>
</dbReference>
<dbReference type="InterPro" id="IPR013750">
    <property type="entry name" value="GHMP_kinase_C_dom"/>
</dbReference>
<evidence type="ECO:0000256" key="3">
    <source>
        <dbReference type="ARBA" id="ARBA00017473"/>
    </source>
</evidence>
<dbReference type="Pfam" id="PF08544">
    <property type="entry name" value="GHMP_kinases_C"/>
    <property type="match status" value="1"/>
</dbReference>
<dbReference type="InterPro" id="IPR020568">
    <property type="entry name" value="Ribosomal_Su5_D2-typ_SF"/>
</dbReference>